<accession>A0A1Y2FS94</accession>
<keyword evidence="1" id="KW-0812">Transmembrane</keyword>
<organism evidence="2 3">
    <name type="scientific">Neocallimastix californiae</name>
    <dbReference type="NCBI Taxonomy" id="1754190"/>
    <lineage>
        <taxon>Eukaryota</taxon>
        <taxon>Fungi</taxon>
        <taxon>Fungi incertae sedis</taxon>
        <taxon>Chytridiomycota</taxon>
        <taxon>Chytridiomycota incertae sedis</taxon>
        <taxon>Neocallimastigomycetes</taxon>
        <taxon>Neocallimastigales</taxon>
        <taxon>Neocallimastigaceae</taxon>
        <taxon>Neocallimastix</taxon>
    </lineage>
</organism>
<evidence type="ECO:0000313" key="2">
    <source>
        <dbReference type="EMBL" id="ORY86447.1"/>
    </source>
</evidence>
<dbReference type="Proteomes" id="UP000193920">
    <property type="component" value="Unassembled WGS sequence"/>
</dbReference>
<protein>
    <submittedName>
        <fullName evidence="2">Uncharacterized protein</fullName>
    </submittedName>
</protein>
<reference evidence="2 3" key="1">
    <citation type="submission" date="2016-08" db="EMBL/GenBank/DDBJ databases">
        <title>A Parts List for Fungal Cellulosomes Revealed by Comparative Genomics.</title>
        <authorList>
            <consortium name="DOE Joint Genome Institute"/>
            <person name="Haitjema C.H."/>
            <person name="Gilmore S.P."/>
            <person name="Henske J.K."/>
            <person name="Solomon K.V."/>
            <person name="De Groot R."/>
            <person name="Kuo A."/>
            <person name="Mondo S.J."/>
            <person name="Salamov A.A."/>
            <person name="Labutti K."/>
            <person name="Zhao Z."/>
            <person name="Chiniquy J."/>
            <person name="Barry K."/>
            <person name="Brewer H.M."/>
            <person name="Purvine S.O."/>
            <person name="Wright A.T."/>
            <person name="Boxma B."/>
            <person name="Van Alen T."/>
            <person name="Hackstein J.H."/>
            <person name="Baker S.E."/>
            <person name="Grigoriev I.V."/>
            <person name="O'Malley M.A."/>
        </authorList>
    </citation>
    <scope>NUCLEOTIDE SEQUENCE [LARGE SCALE GENOMIC DNA]</scope>
    <source>
        <strain evidence="2 3">G1</strain>
    </source>
</reference>
<evidence type="ECO:0000313" key="3">
    <source>
        <dbReference type="Proteomes" id="UP000193920"/>
    </source>
</evidence>
<keyword evidence="3" id="KW-1185">Reference proteome</keyword>
<keyword evidence="1" id="KW-1133">Transmembrane helix</keyword>
<sequence length="65" mass="7661">MELDSILLYFCLNFALRINLVFIFYIQILNKNEILVKAKPLSCVRQLLQSFYANILMNMDLKAMT</sequence>
<name>A0A1Y2FS94_9FUNG</name>
<gene>
    <name evidence="2" type="ORF">LY90DRAFT_696762</name>
</gene>
<dbReference type="EMBL" id="MCOG01000002">
    <property type="protein sequence ID" value="ORY86447.1"/>
    <property type="molecule type" value="Genomic_DNA"/>
</dbReference>
<comment type="caution">
    <text evidence="2">The sequence shown here is derived from an EMBL/GenBank/DDBJ whole genome shotgun (WGS) entry which is preliminary data.</text>
</comment>
<keyword evidence="1" id="KW-0472">Membrane</keyword>
<feature type="transmembrane region" description="Helical" evidence="1">
    <location>
        <begin position="6"/>
        <end position="29"/>
    </location>
</feature>
<dbReference type="AlphaFoldDB" id="A0A1Y2FS94"/>
<proteinExistence type="predicted"/>
<evidence type="ECO:0000256" key="1">
    <source>
        <dbReference type="SAM" id="Phobius"/>
    </source>
</evidence>